<protein>
    <submittedName>
        <fullName evidence="2">NF038129 family PEP-CTERM protein</fullName>
    </submittedName>
</protein>
<evidence type="ECO:0000313" key="3">
    <source>
        <dbReference type="Proteomes" id="UP000831532"/>
    </source>
</evidence>
<dbReference type="EMBL" id="CP063361">
    <property type="protein sequence ID" value="UOD27848.1"/>
    <property type="molecule type" value="Genomic_DNA"/>
</dbReference>
<keyword evidence="3" id="KW-1185">Reference proteome</keyword>
<dbReference type="RefSeq" id="WP_243489062.1">
    <property type="nucleotide sequence ID" value="NZ_CP063361.1"/>
</dbReference>
<gene>
    <name evidence="2" type="ORF">INH39_20450</name>
</gene>
<dbReference type="NCBIfam" id="TIGR02595">
    <property type="entry name" value="PEP_CTERM"/>
    <property type="match status" value="1"/>
</dbReference>
<organism evidence="2 3">
    <name type="scientific">Massilia violaceinigra</name>
    <dbReference type="NCBI Taxonomy" id="2045208"/>
    <lineage>
        <taxon>Bacteria</taxon>
        <taxon>Pseudomonadati</taxon>
        <taxon>Pseudomonadota</taxon>
        <taxon>Betaproteobacteria</taxon>
        <taxon>Burkholderiales</taxon>
        <taxon>Oxalobacteraceae</taxon>
        <taxon>Telluria group</taxon>
        <taxon>Massilia</taxon>
    </lineage>
</organism>
<sequence>MFDIKKIITKALLAVTFALGATAAWAGPSYHVAFDTSKFAGADGAMYFGFNSKKAATTAFAQVSNFSAGFEEEVIRGGSVFGDIPGAVIFSNSGEDNYLLQAVKLGGLLSFDVQFSGDFETFPGAMGALFGVALVDLSSNEYFGHDGNLVEFLLQPPNGNGDPSTTTIDTPTRIVTVTINAVPEPSDLLLVMTGLGLVALVRRRSNKAAH</sequence>
<evidence type="ECO:0000256" key="1">
    <source>
        <dbReference type="SAM" id="SignalP"/>
    </source>
</evidence>
<dbReference type="NCBIfam" id="NF038129">
    <property type="entry name" value="PEP_NF038129"/>
    <property type="match status" value="1"/>
</dbReference>
<accession>A0ABY4A5D4</accession>
<reference evidence="2 3" key="1">
    <citation type="submission" date="2020-10" db="EMBL/GenBank/DDBJ databases">
        <title>Genome analysis of Massilia species.</title>
        <authorList>
            <person name="Jung D.-H."/>
        </authorList>
    </citation>
    <scope>NUCLEOTIDE SEQUENCE [LARGE SCALE GENOMIC DNA]</scope>
    <source>
        <strain evidence="3">sipir</strain>
    </source>
</reference>
<name>A0ABY4A5D4_9BURK</name>
<dbReference type="Proteomes" id="UP000831532">
    <property type="component" value="Chromosome"/>
</dbReference>
<proteinExistence type="predicted"/>
<feature type="chain" id="PRO_5046603779" evidence="1">
    <location>
        <begin position="27"/>
        <end position="210"/>
    </location>
</feature>
<feature type="signal peptide" evidence="1">
    <location>
        <begin position="1"/>
        <end position="26"/>
    </location>
</feature>
<keyword evidence="1" id="KW-0732">Signal</keyword>
<dbReference type="InterPro" id="IPR013424">
    <property type="entry name" value="Ice-binding_C"/>
</dbReference>
<evidence type="ECO:0000313" key="2">
    <source>
        <dbReference type="EMBL" id="UOD27848.1"/>
    </source>
</evidence>